<dbReference type="HOGENOM" id="CLU_002397_0_0_1"/>
<feature type="region of interest" description="Disordered" evidence="1">
    <location>
        <begin position="1183"/>
        <end position="1232"/>
    </location>
</feature>
<feature type="compositionally biased region" description="Acidic residues" evidence="1">
    <location>
        <begin position="148"/>
        <end position="161"/>
    </location>
</feature>
<feature type="compositionally biased region" description="Acidic residues" evidence="1">
    <location>
        <begin position="221"/>
        <end position="241"/>
    </location>
</feature>
<feature type="compositionally biased region" description="Polar residues" evidence="1">
    <location>
        <begin position="875"/>
        <end position="884"/>
    </location>
</feature>
<feature type="compositionally biased region" description="Polar residues" evidence="1">
    <location>
        <begin position="1416"/>
        <end position="1427"/>
    </location>
</feature>
<feature type="region of interest" description="Disordered" evidence="1">
    <location>
        <begin position="669"/>
        <end position="721"/>
    </location>
</feature>
<evidence type="ECO:0000313" key="4">
    <source>
        <dbReference type="Proteomes" id="UP000007115"/>
    </source>
</evidence>
<feature type="compositionally biased region" description="Acidic residues" evidence="1">
    <location>
        <begin position="268"/>
        <end position="280"/>
    </location>
</feature>
<feature type="compositionally biased region" description="Polar residues" evidence="1">
    <location>
        <begin position="427"/>
        <end position="442"/>
    </location>
</feature>
<dbReference type="InParanoid" id="G9MK23"/>
<feature type="compositionally biased region" description="Polar residues" evidence="1">
    <location>
        <begin position="581"/>
        <end position="596"/>
    </location>
</feature>
<feature type="domain" description="DUF7357" evidence="2">
    <location>
        <begin position="6"/>
        <end position="140"/>
    </location>
</feature>
<feature type="compositionally biased region" description="Basic residues" evidence="1">
    <location>
        <begin position="615"/>
        <end position="626"/>
    </location>
</feature>
<dbReference type="InterPro" id="IPR055781">
    <property type="entry name" value="DUF7357"/>
</dbReference>
<dbReference type="OMA" id="HLIIQRH"/>
<feature type="compositionally biased region" description="Low complexity" evidence="1">
    <location>
        <begin position="550"/>
        <end position="560"/>
    </location>
</feature>
<gene>
    <name evidence="3" type="ORF">TRIVIDRAFT_62494</name>
</gene>
<dbReference type="STRING" id="413071.G9MK23"/>
<dbReference type="RefSeq" id="XP_013960024.1">
    <property type="nucleotide sequence ID" value="XM_014104549.1"/>
</dbReference>
<organism evidence="3 4">
    <name type="scientific">Hypocrea virens (strain Gv29-8 / FGSC 10586)</name>
    <name type="common">Gliocladium virens</name>
    <name type="synonym">Trichoderma virens</name>
    <dbReference type="NCBI Taxonomy" id="413071"/>
    <lineage>
        <taxon>Eukaryota</taxon>
        <taxon>Fungi</taxon>
        <taxon>Dikarya</taxon>
        <taxon>Ascomycota</taxon>
        <taxon>Pezizomycotina</taxon>
        <taxon>Sordariomycetes</taxon>
        <taxon>Hypocreomycetidae</taxon>
        <taxon>Hypocreales</taxon>
        <taxon>Hypocreaceae</taxon>
        <taxon>Trichoderma</taxon>
    </lineage>
</organism>
<feature type="compositionally biased region" description="Basic residues" evidence="1">
    <location>
        <begin position="1504"/>
        <end position="1513"/>
    </location>
</feature>
<dbReference type="eggNOG" id="ENOG502SF1H">
    <property type="taxonomic scope" value="Eukaryota"/>
</dbReference>
<dbReference type="Pfam" id="PF24054">
    <property type="entry name" value="DUF7357"/>
    <property type="match status" value="1"/>
</dbReference>
<feature type="compositionally biased region" description="Basic and acidic residues" evidence="1">
    <location>
        <begin position="742"/>
        <end position="757"/>
    </location>
</feature>
<accession>G9MK23</accession>
<feature type="region of interest" description="Disordered" evidence="1">
    <location>
        <begin position="1275"/>
        <end position="1520"/>
    </location>
</feature>
<evidence type="ECO:0000256" key="1">
    <source>
        <dbReference type="SAM" id="MobiDB-lite"/>
    </source>
</evidence>
<feature type="compositionally biased region" description="Polar residues" evidence="1">
    <location>
        <begin position="204"/>
        <end position="220"/>
    </location>
</feature>
<feature type="compositionally biased region" description="Acidic residues" evidence="1">
    <location>
        <begin position="561"/>
        <end position="575"/>
    </location>
</feature>
<feature type="region of interest" description="Disordered" evidence="1">
    <location>
        <begin position="198"/>
        <end position="241"/>
    </location>
</feature>
<feature type="compositionally biased region" description="Polar residues" evidence="1">
    <location>
        <begin position="286"/>
        <end position="299"/>
    </location>
</feature>
<feature type="compositionally biased region" description="Acidic residues" evidence="1">
    <location>
        <begin position="464"/>
        <end position="502"/>
    </location>
</feature>
<feature type="region of interest" description="Disordered" evidence="1">
    <location>
        <begin position="384"/>
        <end position="628"/>
    </location>
</feature>
<feature type="region of interest" description="Disordered" evidence="1">
    <location>
        <begin position="742"/>
        <end position="789"/>
    </location>
</feature>
<sequence length="1520" mass="167942">MQPQDIRLRLVIRRHGLPEVKLVWPCSCSEDLTIAKVLEQVNEVVPLESGEWGLEDYAVELADGNGASFECLHFQQVGRILKDEDQVLIRSLLTGDLKRRRLSGRHQISDDGRHLVDGLPFGRPWLRTPRDRPQIELPPRKRIRVNYVDEDDDGEEEEEQFLLDAPRPSRYEVPKYPQVLDLVENLRYDDEEDLQDYEEYQDDSSSMSDASPHTRPNVQDQSEESEMDDFTDEEEDDEDLETELRLLREEAGAEAHSLQANDSNSSQYEEEDIESDDQQDGFDPNQIFNSTKMAPSPFSTVAHSSATPVVNDHANVPVEILMTVFQIAFPELNGDIRTILRRTNKDLRKTYLSLSMLCEPLCTFDQMMDDSYFLLAPFARRDGGGSVPKQVEQAKLSPLDALKGGARKPPLIEEVEETDDSEESTTNGAPISAQKSKQSQNMSSDESSDSDFDDARVADGEVSAVEEDPASSSESDSDSDSSNDSSDDSLDNDSSSEEDDQISDQPVTAFANEKSSDVSSDESSDDDSDSSSGLDDAGDHVQTVRKNRVESSSDASSSESSESDSTDDSDSESGVEEISSKQPVLSAAQQRPATTTRRPEVQTPDNLQVTGLTRTQKRNARRRRLKALKDLEPEQLKSANSAEGDALIEDFLARKKALLAAILDETHEGGNANNEAEMGDAPSLDVAQEEESRETNTNAPNAGQAEASDLKDEPAKRHARVDMGAGRRLVFGALGLKTPANKADEQKIRDSLMKDVRPLVNPRVMQDNGADDTNEQPPDNNEGEDTDSWREKIIYKAVECCHEDMTLSEPPFPFVQRWDPQQKYGAMKKRKRASENYQADTSYDDSAYYYDEEFDEDQYVAETRKKSRKKKGKSASLQNGSANQDEQDVVLDYDEAPIKSSQFTDVDDLPSLPTDIKALPLLEPTSAQPGMVITWNQLVMSKATNWQPEMLPVTGLIVPGGESGAIHVILAKRDREDNEKMYDEFTGERVYGKFEVPDLDGSGEEEDTGFRSLQWTEMIEPRIVQEAPADEVAQPPMEIAAAAVEDEMPSGHAKVSEFQSGQDSLESGFSTGQVRAAIEDDLMHDSFGTQANLETVSIQSGQRLPRLDLSMSEVQISTASNSFEHVGHNYPRTTDAQLEHVLTVAANPQNAHSPKLNRWTERGDETVADQEAELGPSLADAMAEDVSNSGTLASKRTESSEDNRGREERGEEGREEEGRNSAHGGDDASIANHPNTVIASSQFSVPSGRQPRTSYSIAEAVHDTIIPETLPQLRETTPIQSHSKSQSTPSSPASSSPFPSLEEIFMSAQPTQSSGRRRETPSLSASQSIPKRDVEYEEAMRKLDEGHESDLLLEKKEQGEEDVVVERKLFPNATQPSLPAQLLDEDLPALQTSLSQSEKNKEDKPQFIIPAGSQIIVLSSSPASSNGVPDEDNGSEDERGDPARKRGSLPTGPGWVRKGSRIERHASGNTRRHAVAAPSRASRQRRSDNEALAMAPLVSAVSKYKGRRGRGRGRGSTMQQ</sequence>
<feature type="region of interest" description="Disordered" evidence="1">
    <location>
        <begin position="253"/>
        <end position="299"/>
    </location>
</feature>
<evidence type="ECO:0000313" key="3">
    <source>
        <dbReference type="EMBL" id="EHK25828.1"/>
    </source>
</evidence>
<feature type="compositionally biased region" description="Low complexity" evidence="1">
    <location>
        <begin position="1281"/>
        <end position="1300"/>
    </location>
</feature>
<feature type="compositionally biased region" description="Basic and acidic residues" evidence="1">
    <location>
        <begin position="1195"/>
        <end position="1226"/>
    </location>
</feature>
<feature type="region of interest" description="Disordered" evidence="1">
    <location>
        <begin position="146"/>
        <end position="169"/>
    </location>
</feature>
<feature type="region of interest" description="Disordered" evidence="1">
    <location>
        <begin position="866"/>
        <end position="888"/>
    </location>
</feature>
<evidence type="ECO:0000259" key="2">
    <source>
        <dbReference type="Pfam" id="PF24054"/>
    </source>
</evidence>
<name>G9MK23_HYPVG</name>
<keyword evidence="4" id="KW-1185">Reference proteome</keyword>
<comment type="caution">
    <text evidence="3">The sequence shown here is derived from an EMBL/GenBank/DDBJ whole genome shotgun (WGS) entry which is preliminary data.</text>
</comment>
<reference evidence="3 4" key="1">
    <citation type="journal article" date="2011" name="Genome Biol.">
        <title>Comparative genome sequence analysis underscores mycoparasitism as the ancestral life style of Trichoderma.</title>
        <authorList>
            <person name="Kubicek C.P."/>
            <person name="Herrera-Estrella A."/>
            <person name="Seidl-Seiboth V."/>
            <person name="Martinez D.A."/>
            <person name="Druzhinina I.S."/>
            <person name="Thon M."/>
            <person name="Zeilinger S."/>
            <person name="Casas-Flores S."/>
            <person name="Horwitz B.A."/>
            <person name="Mukherjee P.K."/>
            <person name="Mukherjee M."/>
            <person name="Kredics L."/>
            <person name="Alcaraz L.D."/>
            <person name="Aerts A."/>
            <person name="Antal Z."/>
            <person name="Atanasova L."/>
            <person name="Cervantes-Badillo M.G."/>
            <person name="Challacombe J."/>
            <person name="Chertkov O."/>
            <person name="McCluskey K."/>
            <person name="Coulpier F."/>
            <person name="Deshpande N."/>
            <person name="von Doehren H."/>
            <person name="Ebbole D.J."/>
            <person name="Esquivel-Naranjo E.U."/>
            <person name="Fekete E."/>
            <person name="Flipphi M."/>
            <person name="Glaser F."/>
            <person name="Gomez-Rodriguez E.Y."/>
            <person name="Gruber S."/>
            <person name="Han C."/>
            <person name="Henrissat B."/>
            <person name="Hermosa R."/>
            <person name="Hernandez-Onate M."/>
            <person name="Karaffa L."/>
            <person name="Kosti I."/>
            <person name="Le Crom S."/>
            <person name="Lindquist E."/>
            <person name="Lucas S."/>
            <person name="Luebeck M."/>
            <person name="Luebeck P.S."/>
            <person name="Margeot A."/>
            <person name="Metz B."/>
            <person name="Misra M."/>
            <person name="Nevalainen H."/>
            <person name="Omann M."/>
            <person name="Packer N."/>
            <person name="Perrone G."/>
            <person name="Uresti-Rivera E.E."/>
            <person name="Salamov A."/>
            <person name="Schmoll M."/>
            <person name="Seiboth B."/>
            <person name="Shapiro H."/>
            <person name="Sukno S."/>
            <person name="Tamayo-Ramos J.A."/>
            <person name="Tisch D."/>
            <person name="Wiest A."/>
            <person name="Wilkinson H.H."/>
            <person name="Zhang M."/>
            <person name="Coutinho P.M."/>
            <person name="Kenerley C.M."/>
            <person name="Monte E."/>
            <person name="Baker S.E."/>
            <person name="Grigoriev I.V."/>
        </authorList>
    </citation>
    <scope>NUCLEOTIDE SEQUENCE [LARGE SCALE GENOMIC DNA]</scope>
    <source>
        <strain evidence="4">Gv29-8 / FGSC 10586</strain>
    </source>
</reference>
<dbReference type="EMBL" id="ABDF02000003">
    <property type="protein sequence ID" value="EHK25828.1"/>
    <property type="molecule type" value="Genomic_DNA"/>
</dbReference>
<dbReference type="Proteomes" id="UP000007115">
    <property type="component" value="Unassembled WGS sequence"/>
</dbReference>
<protein>
    <recommendedName>
        <fullName evidence="2">DUF7357 domain-containing protein</fullName>
    </recommendedName>
</protein>
<feature type="compositionally biased region" description="Acidic residues" evidence="1">
    <location>
        <begin position="413"/>
        <end position="423"/>
    </location>
</feature>
<dbReference type="OrthoDB" id="5368821at2759"/>
<proteinExistence type="predicted"/>
<feature type="compositionally biased region" description="Basic and acidic residues" evidence="1">
    <location>
        <begin position="1330"/>
        <end position="1369"/>
    </location>
</feature>
<dbReference type="VEuPathDB" id="FungiDB:TRIVIDRAFT_62494"/>
<dbReference type="GeneID" id="25796360"/>
<feature type="compositionally biased region" description="Acidic residues" evidence="1">
    <location>
        <begin position="519"/>
        <end position="529"/>
    </location>
</feature>